<keyword evidence="3" id="KW-0813">Transport</keyword>
<feature type="transmembrane region" description="Helical" evidence="10">
    <location>
        <begin position="998"/>
        <end position="1017"/>
    </location>
</feature>
<evidence type="ECO:0000256" key="5">
    <source>
        <dbReference type="ARBA" id="ARBA00022737"/>
    </source>
</evidence>
<dbReference type="InterPro" id="IPR017871">
    <property type="entry name" value="ABC_transporter-like_CS"/>
</dbReference>
<feature type="transmembrane region" description="Helical" evidence="10">
    <location>
        <begin position="77"/>
        <end position="98"/>
    </location>
</feature>
<dbReference type="CDD" id="cd03250">
    <property type="entry name" value="ABCC_MRP_domain1"/>
    <property type="match status" value="1"/>
</dbReference>
<dbReference type="SUPFAM" id="SSF90123">
    <property type="entry name" value="ABC transporter transmembrane region"/>
    <property type="match status" value="2"/>
</dbReference>
<evidence type="ECO:0000256" key="2">
    <source>
        <dbReference type="ARBA" id="ARBA00009726"/>
    </source>
</evidence>
<feature type="transmembrane region" description="Helical" evidence="10">
    <location>
        <begin position="848"/>
        <end position="871"/>
    </location>
</feature>
<keyword evidence="15" id="KW-1185">Reference proteome</keyword>
<dbReference type="Pfam" id="PF00664">
    <property type="entry name" value="ABC_membrane"/>
    <property type="match status" value="2"/>
</dbReference>
<dbReference type="InterPro" id="IPR036640">
    <property type="entry name" value="ABC1_TM_sf"/>
</dbReference>
<evidence type="ECO:0000256" key="4">
    <source>
        <dbReference type="ARBA" id="ARBA00022692"/>
    </source>
</evidence>
<keyword evidence="5" id="KW-0677">Repeat</keyword>
<proteinExistence type="inferred from homology"/>
<comment type="subcellular location">
    <subcellularLocation>
        <location evidence="1">Vacuole membrane</location>
        <topology evidence="1">Multi-pass membrane protein</topology>
    </subcellularLocation>
</comment>
<dbReference type="Proteomes" id="UP000332933">
    <property type="component" value="Unassembled WGS sequence"/>
</dbReference>
<evidence type="ECO:0000256" key="3">
    <source>
        <dbReference type="ARBA" id="ARBA00022448"/>
    </source>
</evidence>
<feature type="transmembrane region" description="Helical" evidence="10">
    <location>
        <begin position="240"/>
        <end position="260"/>
    </location>
</feature>
<dbReference type="FunFam" id="1.20.1560.10:FF:000013">
    <property type="entry name" value="ABC transporter C family member 2"/>
    <property type="match status" value="1"/>
</dbReference>
<dbReference type="InterPro" id="IPR044726">
    <property type="entry name" value="ABCC_6TM_D2"/>
</dbReference>
<feature type="transmembrane region" description="Helical" evidence="10">
    <location>
        <begin position="970"/>
        <end position="986"/>
    </location>
</feature>
<dbReference type="EMBL" id="CAADRA010007351">
    <property type="protein sequence ID" value="VFU00573.1"/>
    <property type="molecule type" value="Genomic_DNA"/>
</dbReference>
<dbReference type="Gene3D" id="3.40.50.300">
    <property type="entry name" value="P-loop containing nucleotide triphosphate hydrolases"/>
    <property type="match status" value="2"/>
</dbReference>
<evidence type="ECO:0000313" key="13">
    <source>
        <dbReference type="EMBL" id="KAF0684084.1"/>
    </source>
</evidence>
<evidence type="ECO:0000313" key="15">
    <source>
        <dbReference type="Proteomes" id="UP000332933"/>
    </source>
</evidence>
<evidence type="ECO:0000256" key="8">
    <source>
        <dbReference type="ARBA" id="ARBA00022989"/>
    </source>
</evidence>
<gene>
    <name evidence="14" type="primary">Aste57867_23930</name>
    <name evidence="13" type="ORF">As57867_023857</name>
    <name evidence="14" type="ORF">ASTE57867_23930</name>
</gene>
<accession>A0A485LPT4</accession>
<name>A0A485LPT4_9STRA</name>
<dbReference type="GO" id="GO:0016887">
    <property type="term" value="F:ATP hydrolysis activity"/>
    <property type="evidence" value="ECO:0007669"/>
    <property type="project" value="InterPro"/>
</dbReference>
<feature type="transmembrane region" description="Helical" evidence="10">
    <location>
        <begin position="877"/>
        <end position="898"/>
    </location>
</feature>
<sequence length="1303" mass="142200">MLQSNTLSKYQTFSGATPTEPLAHPLTEASCLSKLAFGWVQPLLALGNRRQFAPEDLWPVRTTEKTSLLAKRFAAAYYARGQSILGAFFSIYWCQLFWLGLLQLFSVACDLYGPGFVLGQVIASLEAPMFDKVYVLQLVASLVGSSVLNAFATAHMNNLNTVIGIQVAAALQSMVFDKSLKLSSKAKTQKSAGEIVSVFTADIQTITNLTKRINPMWITPIQLGFVLHLLWGLVGWATLSAFAVMFVLGFVSAILASVVGSQRRQILTIKDSRMKVLTELFGAIQIIKFNAWEDKFRTRVEAIRTREVDSLWMFYKAAFVLITLMESTPIVVTVAVFATYTLWMQQNLTVTVVFATIALLKVLQSVLNMLPFLITGFVQALVSIKRVSDILHLDERNPANVLTPASDRALAHTHAMAGTVVAIADGSFGWDVPLFQGLHLTIQQGAFVVVHGAVGQGKSTLCSILVGECAKLTGSVFVGGDVAYFTQQPWIQNTTVRENILFGKPYDRVKYNKVLDACALTTDVASFPAGDRTELGAKGINLSGGQKARVALARACYSDADIFVLDAPLAAVDAIVANEIFTKCFLGLLRHKTIVLVTHNPEIIASPDVDRVLEVKDGSLVESSSVDTNPRGLRHATAPLVAPLNARKPIWDCDETNAATTHREYDGLVTPTATTPYSFGDSDMLFTPKTANDTSFQEDGKLVMAEERAQGQVSKVVVSHYLQAIGGLPAILVVVVSTLAMQLLKVASDMWMSRWGAANDVANGSTTMTALNDDTTTNMVVYTSLAMGSCLIMLLQSVSVFRYTLRGSQSLFLAMLTRLLHAPMSFFDTTPIGRILNRFGSDVMMCDFTISMALLPVLNMVSNAIVTLGTASVLMQWFGLFFVPLVLVYGLLTSYYLAPLREMNRIQTTTRSPLLSFVAEGIDGSETIRAFGDKYIRRFVRLQDQKIELYVSAQLTLSAVNQWFSLRIQLLSAAIVGCILVAIIVLRESLGVGAVGLLLTYGLTVPPTLATIVNMWANLESAMVGPERLVEYASVEQEGHPSANVTAPLTSWPSRGDVTFDNVSFRYKATDPLVLQHVHFHVRGGEKIGIVGRTGAGKSSLMMALFRMNEVASGTIKIDGVDIASLALKSLRSSLAIIPQNPVLFKGTLHSYLDPFDEYTDAQLWAVLQKVQLTDRVGKDDDKLLSQVEENGANFSVGERQMLCMARALLHRAKVVVLDEATAAVDHATDRHLQQLIRTEFAASTVLTIAHRLDTVLDCDRVMVFDQGKLAQCDIPTVLVAQGSGLFFDLVSEGGYMEKVVGN</sequence>
<comment type="similarity">
    <text evidence="2">Belongs to the ABC transporter superfamily. ABCC family. Conjugate transporter (TC 3.A.1.208) subfamily.</text>
</comment>
<feature type="domain" description="ABC transporter" evidence="11">
    <location>
        <begin position="415"/>
        <end position="642"/>
    </location>
</feature>
<dbReference type="InterPro" id="IPR003593">
    <property type="entry name" value="AAA+_ATPase"/>
</dbReference>
<dbReference type="Pfam" id="PF00005">
    <property type="entry name" value="ABC_tran"/>
    <property type="match status" value="2"/>
</dbReference>
<evidence type="ECO:0000259" key="11">
    <source>
        <dbReference type="PROSITE" id="PS50893"/>
    </source>
</evidence>
<dbReference type="GO" id="GO:0140359">
    <property type="term" value="F:ABC-type transporter activity"/>
    <property type="evidence" value="ECO:0007669"/>
    <property type="project" value="InterPro"/>
</dbReference>
<evidence type="ECO:0000256" key="7">
    <source>
        <dbReference type="ARBA" id="ARBA00022840"/>
    </source>
</evidence>
<dbReference type="CDD" id="cd18579">
    <property type="entry name" value="ABC_6TM_ABCC_D1"/>
    <property type="match status" value="1"/>
</dbReference>
<evidence type="ECO:0000313" key="14">
    <source>
        <dbReference type="EMBL" id="VFU00573.1"/>
    </source>
</evidence>
<feature type="domain" description="ABC transmembrane type-1" evidence="12">
    <location>
        <begin position="732"/>
        <end position="1021"/>
    </location>
</feature>
<feature type="transmembrane region" description="Helical" evidence="10">
    <location>
        <begin position="216"/>
        <end position="234"/>
    </location>
</feature>
<keyword evidence="6" id="KW-0547">Nucleotide-binding</keyword>
<evidence type="ECO:0000256" key="1">
    <source>
        <dbReference type="ARBA" id="ARBA00004128"/>
    </source>
</evidence>
<dbReference type="SMART" id="SM00382">
    <property type="entry name" value="AAA"/>
    <property type="match status" value="2"/>
</dbReference>
<keyword evidence="4 10" id="KW-0812">Transmembrane</keyword>
<dbReference type="InterPro" id="IPR003439">
    <property type="entry name" value="ABC_transporter-like_ATP-bd"/>
</dbReference>
<dbReference type="Gene3D" id="1.20.1560.10">
    <property type="entry name" value="ABC transporter type 1, transmembrane domain"/>
    <property type="match status" value="2"/>
</dbReference>
<feature type="transmembrane region" description="Helical" evidence="10">
    <location>
        <begin position="352"/>
        <end position="378"/>
    </location>
</feature>
<evidence type="ECO:0000259" key="12">
    <source>
        <dbReference type="PROSITE" id="PS50929"/>
    </source>
</evidence>
<feature type="domain" description="ABC transporter" evidence="11">
    <location>
        <begin position="1058"/>
        <end position="1292"/>
    </location>
</feature>
<dbReference type="CDD" id="cd18580">
    <property type="entry name" value="ABC_6TM_ABCC_D2"/>
    <property type="match status" value="1"/>
</dbReference>
<dbReference type="PANTHER" id="PTHR24223">
    <property type="entry name" value="ATP-BINDING CASSETTE SUB-FAMILY C"/>
    <property type="match status" value="1"/>
</dbReference>
<protein>
    <submittedName>
        <fullName evidence="14">Aste57867_23930 protein</fullName>
    </submittedName>
</protein>
<dbReference type="InterPro" id="IPR011527">
    <property type="entry name" value="ABC1_TM_dom"/>
</dbReference>
<dbReference type="PROSITE" id="PS50893">
    <property type="entry name" value="ABC_TRANSPORTER_2"/>
    <property type="match status" value="2"/>
</dbReference>
<reference evidence="13" key="2">
    <citation type="submission" date="2019-06" db="EMBL/GenBank/DDBJ databases">
        <title>Genomics analysis of Aphanomyces spp. identifies a new class of oomycete effector associated with host adaptation.</title>
        <authorList>
            <person name="Gaulin E."/>
        </authorList>
    </citation>
    <scope>NUCLEOTIDE SEQUENCE</scope>
    <source>
        <strain evidence="13">CBS 578.67</strain>
    </source>
</reference>
<dbReference type="PROSITE" id="PS00211">
    <property type="entry name" value="ABC_TRANSPORTER_1"/>
    <property type="match status" value="1"/>
</dbReference>
<dbReference type="GO" id="GO:0005524">
    <property type="term" value="F:ATP binding"/>
    <property type="evidence" value="ECO:0007669"/>
    <property type="project" value="UniProtKB-KW"/>
</dbReference>
<dbReference type="InterPro" id="IPR044746">
    <property type="entry name" value="ABCC_6TM_D1"/>
</dbReference>
<organism evidence="14 15">
    <name type="scientific">Aphanomyces stellatus</name>
    <dbReference type="NCBI Taxonomy" id="120398"/>
    <lineage>
        <taxon>Eukaryota</taxon>
        <taxon>Sar</taxon>
        <taxon>Stramenopiles</taxon>
        <taxon>Oomycota</taxon>
        <taxon>Saprolegniomycetes</taxon>
        <taxon>Saprolegniales</taxon>
        <taxon>Verrucalvaceae</taxon>
        <taxon>Aphanomyces</taxon>
    </lineage>
</organism>
<dbReference type="FunFam" id="3.40.50.300:FF:000997">
    <property type="entry name" value="Multidrug resistance-associated protein 1"/>
    <property type="match status" value="1"/>
</dbReference>
<feature type="transmembrane region" description="Helical" evidence="10">
    <location>
        <begin position="314"/>
        <end position="340"/>
    </location>
</feature>
<dbReference type="InterPro" id="IPR050173">
    <property type="entry name" value="ABC_transporter_C-like"/>
</dbReference>
<evidence type="ECO:0000256" key="10">
    <source>
        <dbReference type="SAM" id="Phobius"/>
    </source>
</evidence>
<keyword evidence="8 10" id="KW-1133">Transmembrane helix</keyword>
<evidence type="ECO:0000256" key="6">
    <source>
        <dbReference type="ARBA" id="ARBA00022741"/>
    </source>
</evidence>
<dbReference type="CDD" id="cd03244">
    <property type="entry name" value="ABCC_MRP_domain2"/>
    <property type="match status" value="1"/>
</dbReference>
<feature type="transmembrane region" description="Helical" evidence="10">
    <location>
        <begin position="721"/>
        <end position="744"/>
    </location>
</feature>
<feature type="domain" description="ABC transmembrane type-1" evidence="12">
    <location>
        <begin position="97"/>
        <end position="379"/>
    </location>
</feature>
<dbReference type="SUPFAM" id="SSF52540">
    <property type="entry name" value="P-loop containing nucleoside triphosphate hydrolases"/>
    <property type="match status" value="2"/>
</dbReference>
<keyword evidence="9 10" id="KW-0472">Membrane</keyword>
<dbReference type="PANTHER" id="PTHR24223:SF443">
    <property type="entry name" value="MULTIDRUG-RESISTANCE LIKE PROTEIN 1, ISOFORM I"/>
    <property type="match status" value="1"/>
</dbReference>
<dbReference type="GO" id="GO:0005774">
    <property type="term" value="C:vacuolar membrane"/>
    <property type="evidence" value="ECO:0007669"/>
    <property type="project" value="UniProtKB-SubCell"/>
</dbReference>
<dbReference type="InterPro" id="IPR027417">
    <property type="entry name" value="P-loop_NTPase"/>
</dbReference>
<dbReference type="OrthoDB" id="6500128at2759"/>
<dbReference type="EMBL" id="VJMH01007325">
    <property type="protein sequence ID" value="KAF0684084.1"/>
    <property type="molecule type" value="Genomic_DNA"/>
</dbReference>
<reference evidence="14 15" key="1">
    <citation type="submission" date="2019-03" db="EMBL/GenBank/DDBJ databases">
        <authorList>
            <person name="Gaulin E."/>
            <person name="Dumas B."/>
        </authorList>
    </citation>
    <scope>NUCLEOTIDE SEQUENCE [LARGE SCALE GENOMIC DNA]</scope>
    <source>
        <strain evidence="14">CBS 568.67</strain>
    </source>
</reference>
<dbReference type="PROSITE" id="PS50929">
    <property type="entry name" value="ABC_TM1F"/>
    <property type="match status" value="2"/>
</dbReference>
<feature type="transmembrane region" description="Helical" evidence="10">
    <location>
        <begin position="134"/>
        <end position="152"/>
    </location>
</feature>
<keyword evidence="7" id="KW-0067">ATP-binding</keyword>
<evidence type="ECO:0000256" key="9">
    <source>
        <dbReference type="ARBA" id="ARBA00023136"/>
    </source>
</evidence>
<feature type="transmembrane region" description="Helical" evidence="10">
    <location>
        <begin position="779"/>
        <end position="805"/>
    </location>
</feature>
<dbReference type="FunFam" id="3.40.50.300:FF:000610">
    <property type="entry name" value="Multidrug resistance-associated ABC transporter"/>
    <property type="match status" value="1"/>
</dbReference>